<feature type="region of interest" description="Disordered" evidence="6">
    <location>
        <begin position="436"/>
        <end position="482"/>
    </location>
</feature>
<reference evidence="9" key="1">
    <citation type="journal article" date="2020" name="Stud. Mycol.">
        <title>101 Dothideomycetes genomes: a test case for predicting lifestyles and emergence of pathogens.</title>
        <authorList>
            <person name="Haridas S."/>
            <person name="Albert R."/>
            <person name="Binder M."/>
            <person name="Bloem J."/>
            <person name="Labutti K."/>
            <person name="Salamov A."/>
            <person name="Andreopoulos B."/>
            <person name="Baker S."/>
            <person name="Barry K."/>
            <person name="Bills G."/>
            <person name="Bluhm B."/>
            <person name="Cannon C."/>
            <person name="Castanera R."/>
            <person name="Culley D."/>
            <person name="Daum C."/>
            <person name="Ezra D."/>
            <person name="Gonzalez J."/>
            <person name="Henrissat B."/>
            <person name="Kuo A."/>
            <person name="Liang C."/>
            <person name="Lipzen A."/>
            <person name="Lutzoni F."/>
            <person name="Magnuson J."/>
            <person name="Mondo S."/>
            <person name="Nolan M."/>
            <person name="Ohm R."/>
            <person name="Pangilinan J."/>
            <person name="Park H.-J."/>
            <person name="Ramirez L."/>
            <person name="Alfaro M."/>
            <person name="Sun H."/>
            <person name="Tritt A."/>
            <person name="Yoshinaga Y."/>
            <person name="Zwiers L.-H."/>
            <person name="Turgeon B."/>
            <person name="Goodwin S."/>
            <person name="Spatafora J."/>
            <person name="Crous P."/>
            <person name="Grigoriev I."/>
        </authorList>
    </citation>
    <scope>NUCLEOTIDE SEQUENCE</scope>
    <source>
        <strain evidence="9">CBS 279.74</strain>
    </source>
</reference>
<keyword evidence="7" id="KW-0472">Membrane</keyword>
<feature type="compositionally biased region" description="Basic residues" evidence="6">
    <location>
        <begin position="768"/>
        <end position="778"/>
    </location>
</feature>
<dbReference type="InterPro" id="IPR011011">
    <property type="entry name" value="Znf_FYVE_PHD"/>
</dbReference>
<evidence type="ECO:0000256" key="7">
    <source>
        <dbReference type="SAM" id="Phobius"/>
    </source>
</evidence>
<evidence type="ECO:0000256" key="1">
    <source>
        <dbReference type="ARBA" id="ARBA00004123"/>
    </source>
</evidence>
<evidence type="ECO:0000256" key="3">
    <source>
        <dbReference type="ARBA" id="ARBA00022454"/>
    </source>
</evidence>
<sequence>MWACVCQLVLWSCPPSLFPPKSDKHVTHLPSVQHPRLDFFLFFFFFFFFFLFFLSLFLLFSLSPRHPSPTSVRARPLSPSFLHRRIDVDIEASKPTPADKMRRKQAQQTQNPTRLTADAVTKTCTETETFTNVTQSTEVMQTLVHGSISALLYQRGLLPAECFAHQYYVGINSHWRYTDYASGVREEIDEPAQHKGWTFRCLKKGSSPNGDALLKLLFHEEDGAFYALQRGFLKALQLSIAENSNEPGNVLETYTFTFHYTKTSANSQSNVEMTAPSGSKVTIKNARWSLVEMIRRVNNTCQELPYLPDNRYLTVTLHYNEKYSKGLQIEGFTDSTDNYINFPSGNFEKVTHALGGMDAGFHSTSLKISYLSLVDLPEDNEQFPGSIHNNSLTYECAASRVDDIDHSLALMSARACSQAQGPLNTTNTANAEATFTRIDSSSASQSTPTAGSGSRSPSSLVSPDLDLDAHQPFATPRRPLKPKDFVMPEKVIAASSAVPHLRSDDQITTRLLRQINQIPEPLQDTQTNTQATQSQALIHGETPYASELSQSTLDRLKIRSILIPERSMTSLIRRKSNLDMIDGTSDKVSCQCYWEGEENDDMCYCGFCDTWQHLHCYGYRGSDDQRFPKTHACYPCLLQGKEAELLHELSGLVLQRRALHILEIFSFGSVQEFANNLHCDLRDANALVQHLRNEDLLAKGSTITLDNSPSTSRRLMERYFDPRLNIAHHYNLPASTLQPTLATEQDIRVSDSQLQGVSRNSAVDRQHGRYPLRPRSKVQSKAEVKEAMTMNTPLANMGSKKRARSSPNHDADDPSPKRSLMNSRPLDLGKRTTSRRR</sequence>
<dbReference type="InterPro" id="IPR013083">
    <property type="entry name" value="Znf_RING/FYVE/PHD"/>
</dbReference>
<feature type="transmembrane region" description="Helical" evidence="7">
    <location>
        <begin position="39"/>
        <end position="60"/>
    </location>
</feature>
<keyword evidence="4" id="KW-0539">Nucleus</keyword>
<feature type="compositionally biased region" description="Basic and acidic residues" evidence="6">
    <location>
        <begin position="807"/>
        <end position="816"/>
    </location>
</feature>
<dbReference type="Proteomes" id="UP000799428">
    <property type="component" value="Unassembled WGS sequence"/>
</dbReference>
<keyword evidence="7" id="KW-0812">Transmembrane</keyword>
<dbReference type="GO" id="GO:0007130">
    <property type="term" value="P:synaptonemal complex assembly"/>
    <property type="evidence" value="ECO:0007669"/>
    <property type="project" value="TreeGrafter"/>
</dbReference>
<dbReference type="PANTHER" id="PTHR48225:SF7">
    <property type="entry name" value="MEIOSIS-SPECIFIC PROTEIN HOP1"/>
    <property type="match status" value="1"/>
</dbReference>
<dbReference type="OrthoDB" id="1928087at2759"/>
<dbReference type="Gene3D" id="3.30.900.10">
    <property type="entry name" value="HORMA domain"/>
    <property type="match status" value="1"/>
</dbReference>
<gene>
    <name evidence="9" type="ORF">K504DRAFT_494855</name>
</gene>
<keyword evidence="3" id="KW-0158">Chromosome</keyword>
<feature type="compositionally biased region" description="Low complexity" evidence="6">
    <location>
        <begin position="446"/>
        <end position="464"/>
    </location>
</feature>
<feature type="domain" description="HORMA" evidence="8">
    <location>
        <begin position="134"/>
        <end position="368"/>
    </location>
</feature>
<dbReference type="InterPro" id="IPR003511">
    <property type="entry name" value="HORMA_dom"/>
</dbReference>
<organism evidence="9 10">
    <name type="scientific">Pleomassaria siparia CBS 279.74</name>
    <dbReference type="NCBI Taxonomy" id="1314801"/>
    <lineage>
        <taxon>Eukaryota</taxon>
        <taxon>Fungi</taxon>
        <taxon>Dikarya</taxon>
        <taxon>Ascomycota</taxon>
        <taxon>Pezizomycotina</taxon>
        <taxon>Dothideomycetes</taxon>
        <taxon>Pleosporomycetidae</taxon>
        <taxon>Pleosporales</taxon>
        <taxon>Pleomassariaceae</taxon>
        <taxon>Pleomassaria</taxon>
    </lineage>
</organism>
<dbReference type="InterPro" id="IPR036570">
    <property type="entry name" value="HORMA_dom_sf"/>
</dbReference>
<feature type="region of interest" description="Disordered" evidence="6">
    <location>
        <begin position="94"/>
        <end position="115"/>
    </location>
</feature>
<dbReference type="AlphaFoldDB" id="A0A6G1JWR0"/>
<dbReference type="GO" id="GO:0051598">
    <property type="term" value="P:meiotic recombination checkpoint signaling"/>
    <property type="evidence" value="ECO:0007669"/>
    <property type="project" value="TreeGrafter"/>
</dbReference>
<proteinExistence type="predicted"/>
<keyword evidence="10" id="KW-1185">Reference proteome</keyword>
<evidence type="ECO:0000256" key="5">
    <source>
        <dbReference type="ARBA" id="ARBA00023254"/>
    </source>
</evidence>
<keyword evidence="7" id="KW-1133">Transmembrane helix</keyword>
<dbReference type="PANTHER" id="PTHR48225">
    <property type="entry name" value="HORMA DOMAIN-CONTAINING PROTEIN 1"/>
    <property type="match status" value="1"/>
</dbReference>
<name>A0A6G1JWR0_9PLEO</name>
<keyword evidence="5" id="KW-0469">Meiosis</keyword>
<dbReference type="SUPFAM" id="SSF56019">
    <property type="entry name" value="The spindle assembly checkpoint protein mad2"/>
    <property type="match status" value="1"/>
</dbReference>
<dbReference type="EMBL" id="MU005782">
    <property type="protein sequence ID" value="KAF2704607.1"/>
    <property type="molecule type" value="Genomic_DNA"/>
</dbReference>
<feature type="region of interest" description="Disordered" evidence="6">
    <location>
        <begin position="753"/>
        <end position="837"/>
    </location>
</feature>
<comment type="subcellular location">
    <subcellularLocation>
        <location evidence="2">Chromosome</location>
    </subcellularLocation>
    <subcellularLocation>
        <location evidence="1">Nucleus</location>
    </subcellularLocation>
</comment>
<dbReference type="Gene3D" id="3.30.40.10">
    <property type="entry name" value="Zinc/RING finger domain, C3HC4 (zinc finger)"/>
    <property type="match status" value="1"/>
</dbReference>
<dbReference type="PROSITE" id="PS50815">
    <property type="entry name" value="HORMA"/>
    <property type="match status" value="1"/>
</dbReference>
<dbReference type="GO" id="GO:0005634">
    <property type="term" value="C:nucleus"/>
    <property type="evidence" value="ECO:0007669"/>
    <property type="project" value="UniProtKB-SubCell"/>
</dbReference>
<evidence type="ECO:0000256" key="6">
    <source>
        <dbReference type="SAM" id="MobiDB-lite"/>
    </source>
</evidence>
<dbReference type="InterPro" id="IPR051294">
    <property type="entry name" value="HORMA_MeioticProgression"/>
</dbReference>
<dbReference type="SUPFAM" id="SSF57903">
    <property type="entry name" value="FYVE/PHD zinc finger"/>
    <property type="match status" value="1"/>
</dbReference>
<evidence type="ECO:0000256" key="4">
    <source>
        <dbReference type="ARBA" id="ARBA00023242"/>
    </source>
</evidence>
<evidence type="ECO:0000313" key="9">
    <source>
        <dbReference type="EMBL" id="KAF2704607.1"/>
    </source>
</evidence>
<dbReference type="Pfam" id="PF02301">
    <property type="entry name" value="HORMA"/>
    <property type="match status" value="1"/>
</dbReference>
<evidence type="ECO:0000313" key="10">
    <source>
        <dbReference type="Proteomes" id="UP000799428"/>
    </source>
</evidence>
<accession>A0A6G1JWR0</accession>
<evidence type="ECO:0000259" key="8">
    <source>
        <dbReference type="PROSITE" id="PS50815"/>
    </source>
</evidence>
<dbReference type="GO" id="GO:0005694">
    <property type="term" value="C:chromosome"/>
    <property type="evidence" value="ECO:0007669"/>
    <property type="project" value="UniProtKB-SubCell"/>
</dbReference>
<protein>
    <recommendedName>
        <fullName evidence="8">HORMA domain-containing protein</fullName>
    </recommendedName>
</protein>
<evidence type="ECO:0000256" key="2">
    <source>
        <dbReference type="ARBA" id="ARBA00004286"/>
    </source>
</evidence>